<feature type="compositionally biased region" description="Polar residues" evidence="21">
    <location>
        <begin position="762"/>
        <end position="789"/>
    </location>
</feature>
<keyword evidence="5" id="KW-0963">Cytoplasm</keyword>
<dbReference type="InterPro" id="IPR022070">
    <property type="entry name" value="Caprin-1_C"/>
</dbReference>
<comment type="subunit">
    <text evidence="15">Homotrimer; via C1q domain. Found in a complex with LRP6, CCNY and CDK14 during G2/M stage; CAPRIN2 functions as a scaffold for the complex by binding to CCNY via its N terminus and to CDK14 via its C terminus. Interacts with LRP5. Interacts with LRP6.</text>
</comment>
<evidence type="ECO:0000259" key="22">
    <source>
        <dbReference type="PROSITE" id="PS50871"/>
    </source>
</evidence>
<feature type="compositionally biased region" description="Polar residues" evidence="21">
    <location>
        <begin position="1028"/>
        <end position="1044"/>
    </location>
</feature>
<dbReference type="InterPro" id="IPR041637">
    <property type="entry name" value="Caprin-1_dimer"/>
</dbReference>
<feature type="compositionally biased region" description="Basic and acidic residues" evidence="21">
    <location>
        <begin position="866"/>
        <end position="876"/>
    </location>
</feature>
<dbReference type="Pfam" id="PF00386">
    <property type="entry name" value="C1q"/>
    <property type="match status" value="1"/>
</dbReference>
<dbReference type="InterPro" id="IPR001073">
    <property type="entry name" value="C1q_dom"/>
</dbReference>
<dbReference type="GO" id="GO:0005102">
    <property type="term" value="F:signaling receptor binding"/>
    <property type="evidence" value="ECO:0007669"/>
    <property type="project" value="TreeGrafter"/>
</dbReference>
<dbReference type="FunFam" id="2.60.120.40:FF:000003">
    <property type="entry name" value="caprin-2 isoform X1"/>
    <property type="match status" value="1"/>
</dbReference>
<proteinExistence type="inferred from homology"/>
<feature type="region of interest" description="Disordered" evidence="21">
    <location>
        <begin position="692"/>
        <end position="720"/>
    </location>
</feature>
<dbReference type="Ensembl" id="ENSCPBT00000046362.1">
    <property type="protein sequence ID" value="ENSCPBP00000039554.1"/>
    <property type="gene ID" value="ENSCPBG00000027227.1"/>
</dbReference>
<feature type="domain" description="C1q" evidence="22">
    <location>
        <begin position="1088"/>
        <end position="1222"/>
    </location>
</feature>
<feature type="compositionally biased region" description="Polar residues" evidence="21">
    <location>
        <begin position="739"/>
        <end position="755"/>
    </location>
</feature>
<feature type="compositionally biased region" description="Basic and acidic residues" evidence="21">
    <location>
        <begin position="363"/>
        <end position="426"/>
    </location>
</feature>
<feature type="compositionally biased region" description="Basic and acidic residues" evidence="21">
    <location>
        <begin position="486"/>
        <end position="496"/>
    </location>
</feature>
<feature type="compositionally biased region" description="Polar residues" evidence="21">
    <location>
        <begin position="1"/>
        <end position="14"/>
    </location>
</feature>
<feature type="compositionally biased region" description="Polar residues" evidence="21">
    <location>
        <begin position="834"/>
        <end position="843"/>
    </location>
</feature>
<feature type="coiled-coil region" evidence="20">
    <location>
        <begin position="79"/>
        <end position="147"/>
    </location>
</feature>
<feature type="region of interest" description="Disordered" evidence="21">
    <location>
        <begin position="734"/>
        <end position="789"/>
    </location>
</feature>
<feature type="compositionally biased region" description="Polar residues" evidence="21">
    <location>
        <begin position="877"/>
        <end position="896"/>
    </location>
</feature>
<evidence type="ECO:0000256" key="14">
    <source>
        <dbReference type="ARBA" id="ARBA00059021"/>
    </source>
</evidence>
<feature type="region of interest" description="Disordered" evidence="21">
    <location>
        <begin position="864"/>
        <end position="896"/>
    </location>
</feature>
<evidence type="ECO:0000256" key="12">
    <source>
        <dbReference type="ARBA" id="ARBA00023136"/>
    </source>
</evidence>
<dbReference type="InterPro" id="IPR028816">
    <property type="entry name" value="Caprin"/>
</dbReference>
<evidence type="ECO:0000256" key="7">
    <source>
        <dbReference type="ARBA" id="ARBA00022604"/>
    </source>
</evidence>
<reference evidence="23" key="2">
    <citation type="submission" date="2025-09" db="UniProtKB">
        <authorList>
            <consortium name="Ensembl"/>
        </authorList>
    </citation>
    <scope>IDENTIFICATION</scope>
</reference>
<evidence type="ECO:0000256" key="13">
    <source>
        <dbReference type="ARBA" id="ARBA00023193"/>
    </source>
</evidence>
<dbReference type="Proteomes" id="UP000694380">
    <property type="component" value="Unplaced"/>
</dbReference>
<dbReference type="PROSITE" id="PS50871">
    <property type="entry name" value="C1Q"/>
    <property type="match status" value="1"/>
</dbReference>
<dbReference type="Pfam" id="PF18293">
    <property type="entry name" value="Caprin-1_dimer"/>
    <property type="match status" value="1"/>
</dbReference>
<keyword evidence="11" id="KW-0694">RNA-binding</keyword>
<keyword evidence="8" id="KW-0479">Metal-binding</keyword>
<keyword evidence="4" id="KW-1003">Cell membrane</keyword>
<organism evidence="23 24">
    <name type="scientific">Chrysemys picta bellii</name>
    <name type="common">Western painted turtle</name>
    <name type="synonym">Emys bellii</name>
    <dbReference type="NCBI Taxonomy" id="8478"/>
    <lineage>
        <taxon>Eukaryota</taxon>
        <taxon>Metazoa</taxon>
        <taxon>Chordata</taxon>
        <taxon>Craniata</taxon>
        <taxon>Vertebrata</taxon>
        <taxon>Euteleostomi</taxon>
        <taxon>Archelosauria</taxon>
        <taxon>Testudinata</taxon>
        <taxon>Testudines</taxon>
        <taxon>Cryptodira</taxon>
        <taxon>Durocryptodira</taxon>
        <taxon>Testudinoidea</taxon>
        <taxon>Emydidae</taxon>
        <taxon>Chrysemys</taxon>
    </lineage>
</organism>
<evidence type="ECO:0000256" key="11">
    <source>
        <dbReference type="ARBA" id="ARBA00022884"/>
    </source>
</evidence>
<comment type="function">
    <text evidence="14">Promotes phosphorylation of the Wnt coreceptor LRP6, leading to increased activity of the canonical Wnt signaling pathway. Facilitates constitutive LRP6 phosphorylation by CDK14/CCNY during G2/M stage of the cell cycle, which may potentiate cells for Wnt signaling. May regulate the transport and translation of mRNAs, modulating for instance the expression of proteins involved in synaptic plasticity in neurons. Involved in regulation of growth as erythroblasts shift from a highly proliferative state towards their terminal phase of differentiation. May be involved in apoptosis.</text>
</comment>
<feature type="compositionally biased region" description="Basic and acidic residues" evidence="21">
    <location>
        <begin position="522"/>
        <end position="534"/>
    </location>
</feature>
<evidence type="ECO:0000256" key="8">
    <source>
        <dbReference type="ARBA" id="ARBA00022723"/>
    </source>
</evidence>
<keyword evidence="20" id="KW-0175">Coiled coil</keyword>
<dbReference type="GeneTree" id="ENSGT00940000153438"/>
<comment type="subcellular location">
    <subcellularLocation>
        <location evidence="1">Cell membrane</location>
        <topology evidence="1">Peripheral membrane protein</topology>
    </subcellularLocation>
    <subcellularLocation>
        <location evidence="2">Cytoplasm</location>
    </subcellularLocation>
</comment>
<dbReference type="AlphaFoldDB" id="A0A8C3IV42"/>
<keyword evidence="7" id="KW-0341">Growth regulation</keyword>
<feature type="compositionally biased region" description="Basic and acidic residues" evidence="21">
    <location>
        <begin position="541"/>
        <end position="553"/>
    </location>
</feature>
<dbReference type="GeneID" id="101936687"/>
<evidence type="ECO:0000256" key="16">
    <source>
        <dbReference type="ARBA" id="ARBA00067331"/>
    </source>
</evidence>
<feature type="compositionally biased region" description="Basic and acidic residues" evidence="21">
    <location>
        <begin position="504"/>
        <end position="515"/>
    </location>
</feature>
<keyword evidence="13" id="KW-0652">Protein synthesis inhibitor</keyword>
<feature type="compositionally biased region" description="Basic and acidic residues" evidence="21">
    <location>
        <begin position="560"/>
        <end position="599"/>
    </location>
</feature>
<dbReference type="GO" id="GO:0005737">
    <property type="term" value="C:cytoplasm"/>
    <property type="evidence" value="ECO:0007669"/>
    <property type="project" value="UniProtKB-SubCell"/>
</dbReference>
<dbReference type="InterPro" id="IPR008983">
    <property type="entry name" value="Tumour_necrosis_fac-like_dom"/>
</dbReference>
<feature type="region of interest" description="Disordered" evidence="21">
    <location>
        <begin position="1019"/>
        <end position="1068"/>
    </location>
</feature>
<dbReference type="OrthoDB" id="10062814at2759"/>
<evidence type="ECO:0000256" key="2">
    <source>
        <dbReference type="ARBA" id="ARBA00004496"/>
    </source>
</evidence>
<evidence type="ECO:0000256" key="19">
    <source>
        <dbReference type="ARBA" id="ARBA00081559"/>
    </source>
</evidence>
<evidence type="ECO:0000313" key="23">
    <source>
        <dbReference type="Ensembl" id="ENSCPBP00000039554.1"/>
    </source>
</evidence>
<feature type="compositionally biased region" description="Low complexity" evidence="21">
    <location>
        <begin position="818"/>
        <end position="833"/>
    </location>
</feature>
<keyword evidence="6" id="KW-0597">Phosphoprotein</keyword>
<comment type="similarity">
    <text evidence="3">Belongs to the caprin family.</text>
</comment>
<evidence type="ECO:0000256" key="15">
    <source>
        <dbReference type="ARBA" id="ARBA00064065"/>
    </source>
</evidence>
<keyword evidence="9" id="KW-0221">Differentiation</keyword>
<feature type="compositionally biased region" description="Low complexity" evidence="21">
    <location>
        <begin position="953"/>
        <end position="965"/>
    </location>
</feature>
<protein>
    <recommendedName>
        <fullName evidence="16">Caprin-2</fullName>
    </recommendedName>
    <alternativeName>
        <fullName evidence="18">C1q domain-containing protein 1</fullName>
    </alternativeName>
    <alternativeName>
        <fullName evidence="17">Cytoplasmic activation/proliferation-associated protein 2</fullName>
    </alternativeName>
    <alternativeName>
        <fullName evidence="19">RNA granule protein 140</fullName>
    </alternativeName>
</protein>
<evidence type="ECO:0000256" key="6">
    <source>
        <dbReference type="ARBA" id="ARBA00022553"/>
    </source>
</evidence>
<reference evidence="23" key="1">
    <citation type="submission" date="2025-08" db="UniProtKB">
        <authorList>
            <consortium name="Ensembl"/>
        </authorList>
    </citation>
    <scope>IDENTIFICATION</scope>
</reference>
<feature type="compositionally biased region" description="Basic and acidic residues" evidence="21">
    <location>
        <begin position="342"/>
        <end position="352"/>
    </location>
</feature>
<feature type="region of interest" description="Disordered" evidence="21">
    <location>
        <begin position="1"/>
        <end position="62"/>
    </location>
</feature>
<evidence type="ECO:0000256" key="5">
    <source>
        <dbReference type="ARBA" id="ARBA00022490"/>
    </source>
</evidence>
<feature type="region of interest" description="Disordered" evidence="21">
    <location>
        <begin position="946"/>
        <end position="983"/>
    </location>
</feature>
<evidence type="ECO:0000256" key="18">
    <source>
        <dbReference type="ARBA" id="ARBA00080108"/>
    </source>
</evidence>
<feature type="region of interest" description="Disordered" evidence="21">
    <location>
        <begin position="807"/>
        <end position="843"/>
    </location>
</feature>
<evidence type="ECO:0000256" key="17">
    <source>
        <dbReference type="ARBA" id="ARBA00078232"/>
    </source>
</evidence>
<gene>
    <name evidence="23" type="primary">CAPRIN2</name>
</gene>
<evidence type="ECO:0000256" key="1">
    <source>
        <dbReference type="ARBA" id="ARBA00004202"/>
    </source>
</evidence>
<evidence type="ECO:0000256" key="3">
    <source>
        <dbReference type="ARBA" id="ARBA00007950"/>
    </source>
</evidence>
<feature type="compositionally biased region" description="Basic and acidic residues" evidence="21">
    <location>
        <begin position="447"/>
        <end position="459"/>
    </location>
</feature>
<evidence type="ECO:0000256" key="21">
    <source>
        <dbReference type="SAM" id="MobiDB-lite"/>
    </source>
</evidence>
<evidence type="ECO:0000256" key="20">
    <source>
        <dbReference type="SAM" id="Coils"/>
    </source>
</evidence>
<evidence type="ECO:0000256" key="4">
    <source>
        <dbReference type="ARBA" id="ARBA00022475"/>
    </source>
</evidence>
<name>A0A8C3IV42_CHRPI</name>
<feature type="compositionally biased region" description="Basic and acidic residues" evidence="21">
    <location>
        <begin position="466"/>
        <end position="478"/>
    </location>
</feature>
<dbReference type="GO" id="GO:0030154">
    <property type="term" value="P:cell differentiation"/>
    <property type="evidence" value="ECO:0007669"/>
    <property type="project" value="UniProtKB-KW"/>
</dbReference>
<dbReference type="CTD" id="65981"/>
<dbReference type="GO" id="GO:0090263">
    <property type="term" value="P:positive regulation of canonical Wnt signaling pathway"/>
    <property type="evidence" value="ECO:0007669"/>
    <property type="project" value="TreeGrafter"/>
</dbReference>
<accession>A0A8C3IV42</accession>
<dbReference type="GO" id="GO:0003723">
    <property type="term" value="F:RNA binding"/>
    <property type="evidence" value="ECO:0007669"/>
    <property type="project" value="UniProtKB-KW"/>
</dbReference>
<dbReference type="PANTHER" id="PTHR22922:SF5">
    <property type="entry name" value="CAPRIN-2"/>
    <property type="match status" value="1"/>
</dbReference>
<dbReference type="Gene3D" id="2.60.120.40">
    <property type="match status" value="1"/>
</dbReference>
<dbReference type="PANTHER" id="PTHR22922">
    <property type="entry name" value="GPI-ANCHORED PROTEIN P137"/>
    <property type="match status" value="1"/>
</dbReference>
<dbReference type="SUPFAM" id="SSF49842">
    <property type="entry name" value="TNF-like"/>
    <property type="match status" value="1"/>
</dbReference>
<keyword evidence="24" id="KW-1185">Reference proteome</keyword>
<dbReference type="GO" id="GO:0005886">
    <property type="term" value="C:plasma membrane"/>
    <property type="evidence" value="ECO:0007669"/>
    <property type="project" value="UniProtKB-SubCell"/>
</dbReference>
<dbReference type="GO" id="GO:0046872">
    <property type="term" value="F:metal ion binding"/>
    <property type="evidence" value="ECO:0007669"/>
    <property type="project" value="UniProtKB-KW"/>
</dbReference>
<sequence length="1222" mass="137993">MGPSVSMVQLSQSPFRCPSPSGHSEGGEDKSMKPAKQQATPGQPGENQPPLSPLQSSLNSAATPSQAYETYIDNGLICLKHKIRNIEKKKLKLEDYRDRLKKGEALNQDQLEAVEKYDEVLHNLEFAKELQKTFSGLSQDLLRAQRKAQRRDTIMKLEAEKKKLRTILQVQYVLQNFTQEHVQKDFKGGLNGAIYLPSKELDYLIRFAKLTCPERSENLSVEDQMEQSSLYFWDLLEGSEKAVVGTTYKHMKELLSKLLNSGYFENIPVPRNMQIKEELEEEVIRKSQRTRQLPKGESVKEPEPLMKLLQSEIQPQEFLNRRYLPEAEGSIKKPEECKPWEAEYTRKQEPPKSWEMLVDLEEQEQKKQKQESLKPWESCGRHQEQKKQESPKLWEACVREEEGQKQESSKPWETSVREEEPKKQETPKPWVMNVREEQDSPKPWITKVKEEQEQRKQESPRLWATKVREEQEQRKQESPRPWATKVQEEPDQKQESPRSWVTQTREEPEQKKQEPVKPWGTRGREEPEQKKQEPVKPWGVRGREEPEQKKQEPVKPWGMRGREEPEQKKQEPVKSWETRVREESEQKKQDPPKAWETSDRQQPVSSQQLQNTPKSWGAASLVPKEQIGPKKFDVEPKDVPKPGHQSAAEFCCTSTLPKDPILRREKLQDLMTQIQGTYNFMQESILDVDKASPSAICSSQPPSVTPAGSPVASKEQKLPSQNDFLQQPPQAAASPITLHGSNTSLASADHTLSGSETDDLMTPQTPQTSELLSQETENYTSSQPPYQTSPCISEPVISKKIEIAQATIPLPRDPQSPLPTSSTSMSSVSQGQTFQSPPASSSSVTINAAPFQAMQTVFKVNAPLPPRKEQEIKDDSSYSVGYNQSFSTASTQTPPQCQLQSTHVAEQNSLSQETLPTVNYQPDGAVPVSNGSLAFYPAQTVFTRPTQPYLNNRGSVRGSARGGRSLTNSYRSPGGYKGFDAYRGSPSIPNGNYGQLQFAGRDYPGIPYSQRDVNYQQCYKRGGVTGGPRSNSRAGWSDSSQVSSPERDNETFNSGDSGQGDSRSITPVDMPVTSQAATILPVHVYPLPQQMRVAFSAARTSNLAPGTLDQPIAFDLLLNNLGETFDIQLGRFNCPVNGTYVFIFHMLKLAVNVPLYVNLMKNEEVLVSAYANDGAPDHETASNHAVLQLFQGDQIWLRLHRGAIYGSSWKYSTFSGYLLYQD</sequence>
<evidence type="ECO:0000256" key="10">
    <source>
        <dbReference type="ARBA" id="ARBA00022837"/>
    </source>
</evidence>
<dbReference type="Pfam" id="PF12287">
    <property type="entry name" value="Caprin-1_C"/>
    <property type="match status" value="1"/>
</dbReference>
<keyword evidence="12" id="KW-0472">Membrane</keyword>
<feature type="compositionally biased region" description="Polar residues" evidence="21">
    <location>
        <begin position="600"/>
        <end position="614"/>
    </location>
</feature>
<dbReference type="OMA" id="NHNQHGE"/>
<dbReference type="SMART" id="SM00110">
    <property type="entry name" value="C1Q"/>
    <property type="match status" value="1"/>
</dbReference>
<feature type="compositionally biased region" description="Polar residues" evidence="21">
    <location>
        <begin position="1051"/>
        <end position="1065"/>
    </location>
</feature>
<feature type="region of interest" description="Disordered" evidence="21">
    <location>
        <begin position="342"/>
        <end position="623"/>
    </location>
</feature>
<evidence type="ECO:0000313" key="24">
    <source>
        <dbReference type="Proteomes" id="UP000694380"/>
    </source>
</evidence>
<keyword evidence="10" id="KW-0106">Calcium</keyword>
<dbReference type="PRINTS" id="PR00007">
    <property type="entry name" value="COMPLEMNTC1Q"/>
</dbReference>
<dbReference type="GO" id="GO:0017148">
    <property type="term" value="P:negative regulation of translation"/>
    <property type="evidence" value="ECO:0007669"/>
    <property type="project" value="UniProtKB-KW"/>
</dbReference>
<evidence type="ECO:0000256" key="9">
    <source>
        <dbReference type="ARBA" id="ARBA00022782"/>
    </source>
</evidence>